<dbReference type="Proteomes" id="UP001597502">
    <property type="component" value="Unassembled WGS sequence"/>
</dbReference>
<feature type="transmembrane region" description="Helical" evidence="1">
    <location>
        <begin position="6"/>
        <end position="25"/>
    </location>
</feature>
<dbReference type="EMBL" id="JBHUNA010000024">
    <property type="protein sequence ID" value="MFD2761533.1"/>
    <property type="molecule type" value="Genomic_DNA"/>
</dbReference>
<comment type="caution">
    <text evidence="2">The sequence shown here is derived from an EMBL/GenBank/DDBJ whole genome shotgun (WGS) entry which is preliminary data.</text>
</comment>
<sequence length="54" mass="6135">MNSKKVVLLVVAITLAILIFGWFFLKNVMINFDVDRDTSQPAQTEMQTVYGQLS</sequence>
<dbReference type="RefSeq" id="WP_382394128.1">
    <property type="nucleotide sequence ID" value="NZ_JBHUNA010000024.1"/>
</dbReference>
<gene>
    <name evidence="2" type="ORF">ACFSUO_11275</name>
</gene>
<protein>
    <recommendedName>
        <fullName evidence="4">Efflux transporter periplasmic adaptor subunit</fullName>
    </recommendedName>
</protein>
<evidence type="ECO:0000313" key="3">
    <source>
        <dbReference type="Proteomes" id="UP001597502"/>
    </source>
</evidence>
<reference evidence="3" key="1">
    <citation type="journal article" date="2019" name="Int. J. Syst. Evol. Microbiol.">
        <title>The Global Catalogue of Microorganisms (GCM) 10K type strain sequencing project: providing services to taxonomists for standard genome sequencing and annotation.</title>
        <authorList>
            <consortium name="The Broad Institute Genomics Platform"/>
            <consortium name="The Broad Institute Genome Sequencing Center for Infectious Disease"/>
            <person name="Wu L."/>
            <person name="Ma J."/>
        </authorList>
    </citation>
    <scope>NUCLEOTIDE SEQUENCE [LARGE SCALE GENOMIC DNA]</scope>
    <source>
        <strain evidence="3">TISTR 1535</strain>
    </source>
</reference>
<keyword evidence="1" id="KW-0812">Transmembrane</keyword>
<evidence type="ECO:0000313" key="2">
    <source>
        <dbReference type="EMBL" id="MFD2761533.1"/>
    </source>
</evidence>
<name>A0ABW5V8A9_9BACI</name>
<accession>A0ABW5V8A9</accession>
<proteinExistence type="predicted"/>
<keyword evidence="1" id="KW-0472">Membrane</keyword>
<evidence type="ECO:0008006" key="4">
    <source>
        <dbReference type="Google" id="ProtNLM"/>
    </source>
</evidence>
<evidence type="ECO:0000256" key="1">
    <source>
        <dbReference type="SAM" id="Phobius"/>
    </source>
</evidence>
<keyword evidence="1" id="KW-1133">Transmembrane helix</keyword>
<keyword evidence="3" id="KW-1185">Reference proteome</keyword>
<organism evidence="2 3">
    <name type="scientific">Lentibacillus juripiscarius</name>
    <dbReference type="NCBI Taxonomy" id="257446"/>
    <lineage>
        <taxon>Bacteria</taxon>
        <taxon>Bacillati</taxon>
        <taxon>Bacillota</taxon>
        <taxon>Bacilli</taxon>
        <taxon>Bacillales</taxon>
        <taxon>Bacillaceae</taxon>
        <taxon>Lentibacillus</taxon>
    </lineage>
</organism>